<organism evidence="1">
    <name type="scientific">Arundo donax</name>
    <name type="common">Giant reed</name>
    <name type="synonym">Donax arundinaceus</name>
    <dbReference type="NCBI Taxonomy" id="35708"/>
    <lineage>
        <taxon>Eukaryota</taxon>
        <taxon>Viridiplantae</taxon>
        <taxon>Streptophyta</taxon>
        <taxon>Embryophyta</taxon>
        <taxon>Tracheophyta</taxon>
        <taxon>Spermatophyta</taxon>
        <taxon>Magnoliopsida</taxon>
        <taxon>Liliopsida</taxon>
        <taxon>Poales</taxon>
        <taxon>Poaceae</taxon>
        <taxon>PACMAD clade</taxon>
        <taxon>Arundinoideae</taxon>
        <taxon>Arundineae</taxon>
        <taxon>Arundo</taxon>
    </lineage>
</organism>
<name>A0A0A9AKV3_ARUDO</name>
<accession>A0A0A9AKV3</accession>
<dbReference type="EMBL" id="GBRH01247402">
    <property type="protein sequence ID" value="JAD50493.1"/>
    <property type="molecule type" value="Transcribed_RNA"/>
</dbReference>
<protein>
    <submittedName>
        <fullName evidence="1">Uncharacterized protein</fullName>
    </submittedName>
</protein>
<dbReference type="AlphaFoldDB" id="A0A0A9AKV3"/>
<reference evidence="1" key="1">
    <citation type="submission" date="2014-09" db="EMBL/GenBank/DDBJ databases">
        <authorList>
            <person name="Magalhaes I.L.F."/>
            <person name="Oliveira U."/>
            <person name="Santos F.R."/>
            <person name="Vidigal T.H.D.A."/>
            <person name="Brescovit A.D."/>
            <person name="Santos A.J."/>
        </authorList>
    </citation>
    <scope>NUCLEOTIDE SEQUENCE</scope>
    <source>
        <tissue evidence="1">Shoot tissue taken approximately 20 cm above the soil surface</tissue>
    </source>
</reference>
<reference evidence="1" key="2">
    <citation type="journal article" date="2015" name="Data Brief">
        <title>Shoot transcriptome of the giant reed, Arundo donax.</title>
        <authorList>
            <person name="Barrero R.A."/>
            <person name="Guerrero F.D."/>
            <person name="Moolhuijzen P."/>
            <person name="Goolsby J.A."/>
            <person name="Tidwell J."/>
            <person name="Bellgard S.E."/>
            <person name="Bellgard M.I."/>
        </authorList>
    </citation>
    <scope>NUCLEOTIDE SEQUENCE</scope>
    <source>
        <tissue evidence="1">Shoot tissue taken approximately 20 cm above the soil surface</tissue>
    </source>
</reference>
<evidence type="ECO:0000313" key="1">
    <source>
        <dbReference type="EMBL" id="JAD50493.1"/>
    </source>
</evidence>
<proteinExistence type="predicted"/>
<sequence>MKPSKAFARYPPPSTAHRIELPSSSYRCRTDRSLACVPCRCHADRKGPPPTRPTPATIASAVVAPSRVAADAVANQ</sequence>